<organism evidence="8 9">
    <name type="scientific">Methylorubrum populi</name>
    <dbReference type="NCBI Taxonomy" id="223967"/>
    <lineage>
        <taxon>Bacteria</taxon>
        <taxon>Pseudomonadati</taxon>
        <taxon>Pseudomonadota</taxon>
        <taxon>Alphaproteobacteria</taxon>
        <taxon>Hyphomicrobiales</taxon>
        <taxon>Methylobacteriaceae</taxon>
        <taxon>Methylorubrum</taxon>
    </lineage>
</organism>
<evidence type="ECO:0000256" key="6">
    <source>
        <dbReference type="SAM" id="MobiDB-lite"/>
    </source>
</evidence>
<dbReference type="Proteomes" id="UP000218288">
    <property type="component" value="Chromosome"/>
</dbReference>
<dbReference type="PROSITE" id="PS51918">
    <property type="entry name" value="RADICAL_SAM"/>
    <property type="match status" value="1"/>
</dbReference>
<gene>
    <name evidence="8" type="ORF">MPPM_1259</name>
</gene>
<dbReference type="GO" id="GO:0003824">
    <property type="term" value="F:catalytic activity"/>
    <property type="evidence" value="ECO:0007669"/>
    <property type="project" value="InterPro"/>
</dbReference>
<dbReference type="Pfam" id="PF04055">
    <property type="entry name" value="Radical_SAM"/>
    <property type="match status" value="1"/>
</dbReference>
<dbReference type="GO" id="GO:0005829">
    <property type="term" value="C:cytosol"/>
    <property type="evidence" value="ECO:0007669"/>
    <property type="project" value="TreeGrafter"/>
</dbReference>
<evidence type="ECO:0000313" key="8">
    <source>
        <dbReference type="EMBL" id="BAU89864.1"/>
    </source>
</evidence>
<evidence type="ECO:0000256" key="1">
    <source>
        <dbReference type="ARBA" id="ARBA00001966"/>
    </source>
</evidence>
<dbReference type="SFLD" id="SFLDS00029">
    <property type="entry name" value="Radical_SAM"/>
    <property type="match status" value="1"/>
</dbReference>
<name>A0A160PBY0_9HYPH</name>
<proteinExistence type="predicted"/>
<dbReference type="InterPro" id="IPR051198">
    <property type="entry name" value="BchE-like"/>
</dbReference>
<accession>A0A160PBY0</accession>
<dbReference type="SMART" id="SM00729">
    <property type="entry name" value="Elp3"/>
    <property type="match status" value="1"/>
</dbReference>
<reference evidence="8 9" key="1">
    <citation type="journal article" date="2016" name="Genome Announc.">
        <title>Complete Genome Sequence of Methylobacterium populi P-1M, Isolated from Pink-Pigmented Household Biofilm.</title>
        <authorList>
            <person name="Morohoshi T."/>
            <person name="Ikeda T."/>
        </authorList>
    </citation>
    <scope>NUCLEOTIDE SEQUENCE [LARGE SCALE GENOMIC DNA]</scope>
    <source>
        <strain evidence="8 9">P-1M</strain>
    </source>
</reference>
<dbReference type="InterPro" id="IPR023404">
    <property type="entry name" value="rSAM_horseshoe"/>
</dbReference>
<evidence type="ECO:0000259" key="7">
    <source>
        <dbReference type="PROSITE" id="PS51918"/>
    </source>
</evidence>
<dbReference type="GO" id="GO:0046872">
    <property type="term" value="F:metal ion binding"/>
    <property type="evidence" value="ECO:0007669"/>
    <property type="project" value="UniProtKB-KW"/>
</dbReference>
<keyword evidence="4" id="KW-0408">Iron</keyword>
<evidence type="ECO:0000256" key="4">
    <source>
        <dbReference type="ARBA" id="ARBA00023004"/>
    </source>
</evidence>
<evidence type="ECO:0000313" key="9">
    <source>
        <dbReference type="Proteomes" id="UP000218288"/>
    </source>
</evidence>
<evidence type="ECO:0000256" key="2">
    <source>
        <dbReference type="ARBA" id="ARBA00022691"/>
    </source>
</evidence>
<feature type="compositionally biased region" description="Basic residues" evidence="6">
    <location>
        <begin position="1"/>
        <end position="17"/>
    </location>
</feature>
<dbReference type="InterPro" id="IPR058240">
    <property type="entry name" value="rSAM_sf"/>
</dbReference>
<dbReference type="NCBIfam" id="TIGR04295">
    <property type="entry name" value="B12_rSAM_oligo"/>
    <property type="match status" value="1"/>
</dbReference>
<dbReference type="EMBL" id="AP014809">
    <property type="protein sequence ID" value="BAU89864.1"/>
    <property type="molecule type" value="Genomic_DNA"/>
</dbReference>
<feature type="region of interest" description="Disordered" evidence="6">
    <location>
        <begin position="1"/>
        <end position="25"/>
    </location>
</feature>
<dbReference type="PANTHER" id="PTHR43409">
    <property type="entry name" value="ANAEROBIC MAGNESIUM-PROTOPORPHYRIN IX MONOMETHYL ESTER CYCLASE-RELATED"/>
    <property type="match status" value="1"/>
</dbReference>
<dbReference type="SUPFAM" id="SSF102114">
    <property type="entry name" value="Radical SAM enzymes"/>
    <property type="match status" value="1"/>
</dbReference>
<keyword evidence="3" id="KW-0479">Metal-binding</keyword>
<dbReference type="InterPro" id="IPR006638">
    <property type="entry name" value="Elp3/MiaA/NifB-like_rSAM"/>
</dbReference>
<dbReference type="Gene3D" id="3.80.30.20">
    <property type="entry name" value="tm_1862 like domain"/>
    <property type="match status" value="1"/>
</dbReference>
<dbReference type="GO" id="GO:0051536">
    <property type="term" value="F:iron-sulfur cluster binding"/>
    <property type="evidence" value="ECO:0007669"/>
    <property type="project" value="UniProtKB-KW"/>
</dbReference>
<dbReference type="AlphaFoldDB" id="A0A160PBY0"/>
<evidence type="ECO:0000256" key="5">
    <source>
        <dbReference type="ARBA" id="ARBA00023014"/>
    </source>
</evidence>
<dbReference type="InterPro" id="IPR027559">
    <property type="entry name" value="B12_rSAM_oligo"/>
</dbReference>
<dbReference type="Gene3D" id="3.40.50.280">
    <property type="entry name" value="Cobalamin-binding domain"/>
    <property type="match status" value="1"/>
</dbReference>
<comment type="cofactor">
    <cofactor evidence="1">
        <name>[4Fe-4S] cluster</name>
        <dbReference type="ChEBI" id="CHEBI:49883"/>
    </cofactor>
</comment>
<keyword evidence="5" id="KW-0411">Iron-sulfur</keyword>
<sequence>MARGRGRRGRRSARRRAGAPAPAGGRSMRVALVNPAWDFRNSIYFGCREPHLPLELGYSAALLRAAGHQTLIVDAHLEGLTTQEAADRVAAFAPGMTVVTTAPTYLFWRCAPPELRVPRLFLDALGARGGRTVAVGPHGSATPRPTLEKLGCDFIVRGECEEIVARLADAEDPRTLPALAYREGEATIVTGPPHAGRFTDLPALRWPDAWIARHHHHHHRFDTAPVGPGAEVEASRGCPYTCSFCAKIDFRDAYRRRDLGHVLDEIDGLIAQGATYLYFVDEIFLPQKPLLEALVARRVQFGVQTRIDLWKPDMLDLLGAAGCVSIEAGVESLTEEGRAALDKRCRASTDDLAERLIYARRSVPFVQANLIAVAGDDPDLVASWRDRLRGQGVWANDPVPLYPYPSSPDYRRLWGEPDDGAWERAHAHYLAQFERFSDIQEERPLPLAELEAGCGCR</sequence>
<evidence type="ECO:0000256" key="3">
    <source>
        <dbReference type="ARBA" id="ARBA00022723"/>
    </source>
</evidence>
<dbReference type="InterPro" id="IPR007197">
    <property type="entry name" value="rSAM"/>
</dbReference>
<dbReference type="SFLD" id="SFLDG01082">
    <property type="entry name" value="B12-binding_domain_containing"/>
    <property type="match status" value="1"/>
</dbReference>
<protein>
    <submittedName>
        <fullName evidence="8">Radical SAM domain-containing protein</fullName>
    </submittedName>
</protein>
<feature type="domain" description="Radical SAM core" evidence="7">
    <location>
        <begin position="224"/>
        <end position="446"/>
    </location>
</feature>
<keyword evidence="2" id="KW-0949">S-adenosyl-L-methionine</keyword>
<dbReference type="PANTHER" id="PTHR43409:SF7">
    <property type="entry name" value="BLL1977 PROTEIN"/>
    <property type="match status" value="1"/>
</dbReference>